<organism evidence="2">
    <name type="scientific">Chaetoceros debilis</name>
    <dbReference type="NCBI Taxonomy" id="122233"/>
    <lineage>
        <taxon>Eukaryota</taxon>
        <taxon>Sar</taxon>
        <taxon>Stramenopiles</taxon>
        <taxon>Ochrophyta</taxon>
        <taxon>Bacillariophyta</taxon>
        <taxon>Coscinodiscophyceae</taxon>
        <taxon>Chaetocerotophycidae</taxon>
        <taxon>Chaetocerotales</taxon>
        <taxon>Chaetocerotaceae</taxon>
        <taxon>Chaetoceros</taxon>
    </lineage>
</organism>
<dbReference type="AlphaFoldDB" id="A0A7S3QCR1"/>
<keyword evidence="1" id="KW-0732">Signal</keyword>
<reference evidence="2" key="1">
    <citation type="submission" date="2021-01" db="EMBL/GenBank/DDBJ databases">
        <authorList>
            <person name="Corre E."/>
            <person name="Pelletier E."/>
            <person name="Niang G."/>
            <person name="Scheremetjew M."/>
            <person name="Finn R."/>
            <person name="Kale V."/>
            <person name="Holt S."/>
            <person name="Cochrane G."/>
            <person name="Meng A."/>
            <person name="Brown T."/>
            <person name="Cohen L."/>
        </authorList>
    </citation>
    <scope>NUCLEOTIDE SEQUENCE</scope>
    <source>
        <strain evidence="2">MM31A-1</strain>
    </source>
</reference>
<gene>
    <name evidence="2" type="ORF">CDEB00056_LOCUS18143</name>
</gene>
<evidence type="ECO:0000256" key="1">
    <source>
        <dbReference type="SAM" id="SignalP"/>
    </source>
</evidence>
<evidence type="ECO:0008006" key="3">
    <source>
        <dbReference type="Google" id="ProtNLM"/>
    </source>
</evidence>
<feature type="signal peptide" evidence="1">
    <location>
        <begin position="1"/>
        <end position="24"/>
    </location>
</feature>
<evidence type="ECO:0000313" key="2">
    <source>
        <dbReference type="EMBL" id="CAE0473290.1"/>
    </source>
</evidence>
<feature type="chain" id="PRO_5031504637" description="Alpha/beta hydrolase" evidence="1">
    <location>
        <begin position="25"/>
        <end position="348"/>
    </location>
</feature>
<dbReference type="Pfam" id="PF05990">
    <property type="entry name" value="DUF900"/>
    <property type="match status" value="1"/>
</dbReference>
<sequence length="348" mass="38542">MKTKSTSSITLAIFLLQVWSVASAGYFYKGLALTSIDVIKTGEKSEGGNPLVHFDGTIEGRADDKDATFLKNIKEVKDATGKKVLEAEKLTVAQAKAIINQASSDGKGKPLFCIHGFNVQPRTHLKTIKEATLDKFNKGKFMPIPVMWPSEGGTTNYWGDRETTPGAGNGLKILKQALDSFPSKSLLAHSMGNRVLRYAADAKFKFDNIFMVAADVQHNIFNKDYINSGKTTDEDRRELQGMKICSMLTSTNGKPKGKVYVLVNGADFALNASGWNPTTFTPRLGAIGAHYRRNWALFWTEDKKVTHPDIVDCIENVGCNSKFSLSQKTAHSYQYLPQIVTIYQEKHF</sequence>
<accession>A0A7S3QCR1</accession>
<dbReference type="EMBL" id="HBIO01023614">
    <property type="protein sequence ID" value="CAE0473290.1"/>
    <property type="molecule type" value="Transcribed_RNA"/>
</dbReference>
<proteinExistence type="predicted"/>
<name>A0A7S3QCR1_9STRA</name>
<protein>
    <recommendedName>
        <fullName evidence="3">Alpha/beta hydrolase</fullName>
    </recommendedName>
</protein>
<dbReference type="InterPro" id="IPR010297">
    <property type="entry name" value="DUF900_hydrolase"/>
</dbReference>